<reference evidence="2" key="1">
    <citation type="submission" date="2022-03" db="EMBL/GenBank/DDBJ databases">
        <authorList>
            <person name="Lindestad O."/>
        </authorList>
    </citation>
    <scope>NUCLEOTIDE SEQUENCE</scope>
</reference>
<dbReference type="EMBL" id="CAKXAJ010024723">
    <property type="protein sequence ID" value="CAH2229520.1"/>
    <property type="molecule type" value="Genomic_DNA"/>
</dbReference>
<feature type="compositionally biased region" description="Polar residues" evidence="1">
    <location>
        <begin position="980"/>
        <end position="996"/>
    </location>
</feature>
<evidence type="ECO:0000313" key="2">
    <source>
        <dbReference type="EMBL" id="CAH2229520.1"/>
    </source>
</evidence>
<feature type="region of interest" description="Disordered" evidence="1">
    <location>
        <begin position="731"/>
        <end position="774"/>
    </location>
</feature>
<feature type="compositionally biased region" description="Basic and acidic residues" evidence="1">
    <location>
        <begin position="762"/>
        <end position="774"/>
    </location>
</feature>
<evidence type="ECO:0000256" key="1">
    <source>
        <dbReference type="SAM" id="MobiDB-lite"/>
    </source>
</evidence>
<accession>A0A8S4R164</accession>
<proteinExistence type="predicted"/>
<gene>
    <name evidence="2" type="primary">jg17634</name>
    <name evidence="2" type="ORF">PAEG_LOCUS8969</name>
</gene>
<protein>
    <submittedName>
        <fullName evidence="2">Jg17634 protein</fullName>
    </submittedName>
</protein>
<comment type="caution">
    <text evidence="2">The sequence shown here is derived from an EMBL/GenBank/DDBJ whole genome shotgun (WGS) entry which is preliminary data.</text>
</comment>
<evidence type="ECO:0000313" key="3">
    <source>
        <dbReference type="Proteomes" id="UP000838756"/>
    </source>
</evidence>
<dbReference type="OrthoDB" id="6929360at2759"/>
<sequence length="1687" mass="194616">MDFWAMAAAKWSSLPAEVPDQIASCTTEEVLDSATALRYPWATSCSLYGSILTPAARRNSSSGFWTIRILSIVGTKKHNLRSIKSLLRKSSSQQTNRVDKKRQKIVTNGSNCTSKPFDRPVPAVAKKCSSQGELLNYTYDYLNSAIFVRRKTDVRYLTEIKRALRDKLREIIESKAKTYAKDSPRNINKSPTTCLCDAKRYKVQFLNALKDWVKCIPVYSDFSEEDKKTQDRILNELTNNLRELDVTDFNLRAKTEILQSLDLLPMWHPTDSHEATVLKQHLADQLIERLLILDKKSTNAKEIFENKHDKGIEFDSGKIKSEDIKIMPHKYASRLKKRADKCSTDEKQYMKPLKSGQFDFLNEPPHKYENSKDAVESKITGTSPLQLHNTEVPIAKQITVKFKDGDREAQKKVKLFDFNPPEIIKMDDDPEDTEEIRNYTNDKDALALKNEKALDQTEDVPKLSHPHPYYQKNKMSAYDSEHIEENEIQGKEQRKCKALLNKDDICSDLQNRPKFTKYFTQQTPSHQSTTDDENTYDDTTTLSYLYTKDQKESAKFLNNKNNENDSDIEDNGSITSDINSLDLIKGDRRNVWKWSKDKPEFSRLSIPEKKEFAYIPKTKISEHDYENMEVSKLQQNKHREKNKWLDKEAADRRIHSRTKNKFVKKIKQELPSDESISHHEPFLQKNIGQQKDLPRNKEIPEFANLYSTEEMKNSTKNKITKNCLDIEDTQVQPKRHEKKSEWVNKEAVNGPEDTQHKTRNVKNLEQESHLDESKTNDQSILGLINNWFQSIPELAGENQLKHKKDLQDLASQLYEIQTSGEDFENIQDDILEAITDWLQYMLTKNNKRLSSATFNNLVSELVKGFNDIPKQNIYMQNERDMYDDVITMLKDILGLDSNIDLDEYNTIEDLVSTLNDIRNSDEELVETLTRDAINNFIKTLSADTGVDLIPKDRELFKQTLFRRSKQEPQHRKHWHKQIHFGSSTPKASKRNSLSPNLSPIRNVSLEKEQTELDEYLNTLNKVIESWVNGLELSIGIVELRNLIGNIISDIVDRQKYLQVSNIKKSESNELEHLKYLIFRRLNKLNVEDLPKIILRVGDLNKRISSVRTPELIKLFNTSDLTTRTAYLVNSLKTWLANIPQDLAGSPEEPFSEEVFLDLANKLTDLEYTINYYYIKNAICLWLPTIFGNIDKNTLNNLADSLIKHLINNLTVQNRSNVGSMYRLSLWDTISNTLPSINLTAGDDLHAFDLRKERLVDAFINLHYFAGDMVELEKFKSKLLDEVNKFCNEYLQRYPESPINPEELSKKLYSALCKVSLTDIETVRSELEQVRLKEEIMDWLQTVPLDKSKITESQLNAKVSDLAKRLHGLEKDKYIDPNNYNEMKFGILTWLQTLDVKDGGQITTLADVLIDKLKTTDKSRMLSISNIGKHGDNIIPQYLQSNLNVEDRAYLDRIRKRSDYNLGVMKTDLCKDVCASAPLRECAMQTEIRSSETFHTPQSLNGRCNNREVSPQVIIKEYYWDSTSNNVNQRSSGSCRPLSTSPPCNRISETAPQLKRKHQLPKNSNAQTDQVFNNAFPKSLQAEKICDNINDRLGCLADTGHSSKLPTSCYIPGKLRTSTSQRINLPSEIIGCRRRGDNCSNRQQTYTKCGERNFNYRSHCNSHVPESSSKYCPNCVRSCPYPSNLFFK</sequence>
<keyword evidence="3" id="KW-1185">Reference proteome</keyword>
<organism evidence="2 3">
    <name type="scientific">Pararge aegeria aegeria</name>
    <dbReference type="NCBI Taxonomy" id="348720"/>
    <lineage>
        <taxon>Eukaryota</taxon>
        <taxon>Metazoa</taxon>
        <taxon>Ecdysozoa</taxon>
        <taxon>Arthropoda</taxon>
        <taxon>Hexapoda</taxon>
        <taxon>Insecta</taxon>
        <taxon>Pterygota</taxon>
        <taxon>Neoptera</taxon>
        <taxon>Endopterygota</taxon>
        <taxon>Lepidoptera</taxon>
        <taxon>Glossata</taxon>
        <taxon>Ditrysia</taxon>
        <taxon>Papilionoidea</taxon>
        <taxon>Nymphalidae</taxon>
        <taxon>Satyrinae</taxon>
        <taxon>Satyrini</taxon>
        <taxon>Parargina</taxon>
        <taxon>Pararge</taxon>
    </lineage>
</organism>
<name>A0A8S4R164_9NEOP</name>
<dbReference type="Proteomes" id="UP000838756">
    <property type="component" value="Unassembled WGS sequence"/>
</dbReference>
<feature type="region of interest" description="Disordered" evidence="1">
    <location>
        <begin position="966"/>
        <end position="996"/>
    </location>
</feature>